<dbReference type="Proteomes" id="UP000036902">
    <property type="component" value="Chromosome"/>
</dbReference>
<dbReference type="GO" id="GO:0004619">
    <property type="term" value="F:phosphoglycerate mutase activity"/>
    <property type="evidence" value="ECO:0007669"/>
    <property type="project" value="InterPro"/>
</dbReference>
<protein>
    <recommendedName>
        <fullName evidence="3">Phosphoglycerate mutase</fullName>
    </recommendedName>
</protein>
<dbReference type="Pfam" id="PF10143">
    <property type="entry name" value="PhosphMutase"/>
    <property type="match status" value="1"/>
</dbReference>
<organism evidence="1 2">
    <name type="scientific">Thauera humireducens</name>
    <dbReference type="NCBI Taxonomy" id="1134435"/>
    <lineage>
        <taxon>Bacteria</taxon>
        <taxon>Pseudomonadati</taxon>
        <taxon>Pseudomonadota</taxon>
        <taxon>Betaproteobacteria</taxon>
        <taxon>Rhodocyclales</taxon>
        <taxon>Zoogloeaceae</taxon>
        <taxon>Thauera</taxon>
    </lineage>
</organism>
<name>A0A140IE36_9RHOO</name>
<proteinExistence type="predicted"/>
<evidence type="ECO:0000313" key="2">
    <source>
        <dbReference type="Proteomes" id="UP000036902"/>
    </source>
</evidence>
<dbReference type="KEGG" id="thu:AC731_003080"/>
<dbReference type="EMBL" id="CP014646">
    <property type="protein sequence ID" value="AMO36011.1"/>
    <property type="molecule type" value="Genomic_DNA"/>
</dbReference>
<dbReference type="InterPro" id="IPR004456">
    <property type="entry name" value="Pglycerate_mutase_ApgM"/>
</dbReference>
<dbReference type="STRING" id="1134435.AC731_003080"/>
<sequence length="358" mass="39429">MQIQLLIPGLLWPTATLLGPAAGLALDGLAALLGRGTHSMLGFEPYDRQLARLFGLEGDALPLAALRRLGETDAPPPTDGNHWLCADPVNLSFAREHMLLQAFDDDQLPAEESAQLVAALNEVFADLGRFEACTPTRWYLRLPQASRVTLYPLDDVVGRPVKHFLPEGEDARLWQRTMNEAQIVLHNHALSRAREASGLRAVNSVWLWGAGEFERMPQAPAALVQATDPLSIGLARASQCPVATPDLASALRQDTLVVIDSLHKPAQRLDLDAWRRGLEALERDWFAPLAEALRRGRIDTLRLTAPGDRGTLVVANRRSDHWKFWRKPYAFDALLKSTAPAPITLPDAPPPTAPHTDR</sequence>
<accession>A0A140IE36</accession>
<dbReference type="PIRSF" id="PIRSF015283">
    <property type="entry name" value="Regulatory_RpfE"/>
    <property type="match status" value="1"/>
</dbReference>
<dbReference type="RefSeq" id="WP_048709180.1">
    <property type="nucleotide sequence ID" value="NZ_CP014646.1"/>
</dbReference>
<dbReference type="InterPro" id="IPR016631">
    <property type="entry name" value="Regulatory_RpfE"/>
</dbReference>
<reference evidence="2" key="1">
    <citation type="submission" date="2016-03" db="EMBL/GenBank/DDBJ databases">
        <authorList>
            <person name="Ma C."/>
            <person name="Zhou S."/>
            <person name="Yang G."/>
        </authorList>
    </citation>
    <scope>NUCLEOTIDE SEQUENCE [LARGE SCALE GENOMIC DNA]</scope>
    <source>
        <strain evidence="2">SgZ-1</strain>
    </source>
</reference>
<gene>
    <name evidence="1" type="ORF">AC731_003080</name>
</gene>
<keyword evidence="2" id="KW-1185">Reference proteome</keyword>
<evidence type="ECO:0000313" key="1">
    <source>
        <dbReference type="EMBL" id="AMO36011.1"/>
    </source>
</evidence>
<dbReference type="AlphaFoldDB" id="A0A140IE36"/>
<evidence type="ECO:0008006" key="3">
    <source>
        <dbReference type="Google" id="ProtNLM"/>
    </source>
</evidence>